<feature type="non-terminal residue" evidence="2">
    <location>
        <position position="1"/>
    </location>
</feature>
<evidence type="ECO:0000256" key="1">
    <source>
        <dbReference type="SAM" id="Phobius"/>
    </source>
</evidence>
<dbReference type="EMBL" id="JABWDY010026412">
    <property type="protein sequence ID" value="KAF5188695.1"/>
    <property type="molecule type" value="Genomic_DNA"/>
</dbReference>
<proteinExistence type="predicted"/>
<dbReference type="Proteomes" id="UP000554482">
    <property type="component" value="Unassembled WGS sequence"/>
</dbReference>
<organism evidence="2 3">
    <name type="scientific">Thalictrum thalictroides</name>
    <name type="common">Rue-anemone</name>
    <name type="synonym">Anemone thalictroides</name>
    <dbReference type="NCBI Taxonomy" id="46969"/>
    <lineage>
        <taxon>Eukaryota</taxon>
        <taxon>Viridiplantae</taxon>
        <taxon>Streptophyta</taxon>
        <taxon>Embryophyta</taxon>
        <taxon>Tracheophyta</taxon>
        <taxon>Spermatophyta</taxon>
        <taxon>Magnoliopsida</taxon>
        <taxon>Ranunculales</taxon>
        <taxon>Ranunculaceae</taxon>
        <taxon>Thalictroideae</taxon>
        <taxon>Thalictrum</taxon>
    </lineage>
</organism>
<name>A0A7J6VWX3_THATH</name>
<feature type="transmembrane region" description="Helical" evidence="1">
    <location>
        <begin position="6"/>
        <end position="23"/>
    </location>
</feature>
<sequence length="68" mass="7873">FISTLTGILSSFALEAMFLLSLFRYTTSTDRLLEDKLEPTYEELTEDILEECRNEELIEHSQNSNIVV</sequence>
<comment type="caution">
    <text evidence="2">The sequence shown here is derived from an EMBL/GenBank/DDBJ whole genome shotgun (WGS) entry which is preliminary data.</text>
</comment>
<accession>A0A7J6VWX3</accession>
<keyword evidence="1" id="KW-0812">Transmembrane</keyword>
<evidence type="ECO:0000313" key="2">
    <source>
        <dbReference type="EMBL" id="KAF5188695.1"/>
    </source>
</evidence>
<reference evidence="2 3" key="1">
    <citation type="submission" date="2020-06" db="EMBL/GenBank/DDBJ databases">
        <title>Transcriptomic and genomic resources for Thalictrum thalictroides and T. hernandezii: Facilitating candidate gene discovery in an emerging model plant lineage.</title>
        <authorList>
            <person name="Arias T."/>
            <person name="Riano-Pachon D.M."/>
            <person name="Di Stilio V.S."/>
        </authorList>
    </citation>
    <scope>NUCLEOTIDE SEQUENCE [LARGE SCALE GENOMIC DNA]</scope>
    <source>
        <strain evidence="3">cv. WT478/WT964</strain>
        <tissue evidence="2">Leaves</tissue>
    </source>
</reference>
<evidence type="ECO:0000313" key="3">
    <source>
        <dbReference type="Proteomes" id="UP000554482"/>
    </source>
</evidence>
<protein>
    <submittedName>
        <fullName evidence="2">Uncharacterized protein</fullName>
    </submittedName>
</protein>
<dbReference type="AlphaFoldDB" id="A0A7J6VWX3"/>
<keyword evidence="3" id="KW-1185">Reference proteome</keyword>
<keyword evidence="1" id="KW-0472">Membrane</keyword>
<gene>
    <name evidence="2" type="ORF">FRX31_021718</name>
</gene>
<keyword evidence="1" id="KW-1133">Transmembrane helix</keyword>